<evidence type="ECO:0000313" key="2">
    <source>
        <dbReference type="EMBL" id="KAB7782410.1"/>
    </source>
</evidence>
<dbReference type="AlphaFoldDB" id="A0A833J0R1"/>
<organism evidence="2 3">
    <name type="scientific">Methylorubrum populi</name>
    <dbReference type="NCBI Taxonomy" id="223967"/>
    <lineage>
        <taxon>Bacteria</taxon>
        <taxon>Pseudomonadati</taxon>
        <taxon>Pseudomonadota</taxon>
        <taxon>Alphaproteobacteria</taxon>
        <taxon>Hyphomicrobiales</taxon>
        <taxon>Methylobacteriaceae</taxon>
        <taxon>Methylorubrum</taxon>
    </lineage>
</organism>
<dbReference type="RefSeq" id="WP_152278836.1">
    <property type="nucleotide sequence ID" value="NZ_WEKV01000020.1"/>
</dbReference>
<comment type="caution">
    <text evidence="2">The sequence shown here is derived from an EMBL/GenBank/DDBJ whole genome shotgun (WGS) entry which is preliminary data.</text>
</comment>
<evidence type="ECO:0000313" key="3">
    <source>
        <dbReference type="Proteomes" id="UP000469949"/>
    </source>
</evidence>
<evidence type="ECO:0000256" key="1">
    <source>
        <dbReference type="SAM" id="MobiDB-lite"/>
    </source>
</evidence>
<dbReference type="Proteomes" id="UP000469949">
    <property type="component" value="Unassembled WGS sequence"/>
</dbReference>
<dbReference type="EMBL" id="WEKV01000020">
    <property type="protein sequence ID" value="KAB7782410.1"/>
    <property type="molecule type" value="Genomic_DNA"/>
</dbReference>
<protein>
    <submittedName>
        <fullName evidence="2">Uncharacterized protein</fullName>
    </submittedName>
</protein>
<feature type="compositionally biased region" description="Basic and acidic residues" evidence="1">
    <location>
        <begin position="184"/>
        <end position="204"/>
    </location>
</feature>
<accession>A0A833J0R1</accession>
<reference evidence="2 3" key="1">
    <citation type="submission" date="2019-10" db="EMBL/GenBank/DDBJ databases">
        <title>Draft Genome Sequence of the Caffeine Degrading Methylotroph Methylorubrum populi PINKEL.</title>
        <authorList>
            <person name="Dawson S.C."/>
            <person name="Zhang X."/>
            <person name="Wright M.E."/>
            <person name="Sharma G."/>
            <person name="Langner J.T."/>
            <person name="Ditty J.L."/>
            <person name="Subuyuj G.A."/>
        </authorList>
    </citation>
    <scope>NUCLEOTIDE SEQUENCE [LARGE SCALE GENOMIC DNA]</scope>
    <source>
        <strain evidence="2 3">Pinkel</strain>
    </source>
</reference>
<name>A0A833J0R1_9HYPH</name>
<feature type="region of interest" description="Disordered" evidence="1">
    <location>
        <begin position="184"/>
        <end position="215"/>
    </location>
</feature>
<sequence length="215" mass="23792">MSDLSKTIVPRSDQLNADDLITGPRTIRITEVVVKPGQEQPASIFFEGDNDKPYKPGLSMRRVIVRAWGLNHGTFAGRRMTLYRDDTVKFGGVAVGGIRISHMSDIEESITLPLSENRKTRKPFTVRPLAAERGLSGGKPNGEDTRTKLLRIAREKAALGHADLDAWLDKLSAQHRAVVDEIEAELRDRATDADDRPPPEDNDFHGFAPADEEVA</sequence>
<proteinExistence type="predicted"/>
<gene>
    <name evidence="2" type="ORF">F8B43_5165</name>
</gene>